<evidence type="ECO:0000256" key="5">
    <source>
        <dbReference type="ARBA" id="ARBA00022827"/>
    </source>
</evidence>
<dbReference type="PANTHER" id="PTHR11985:SF35">
    <property type="entry name" value="ANAEROBIC GLYCEROL-3-PHOSPHATE DEHYDROGENASE SUBUNIT A"/>
    <property type="match status" value="1"/>
</dbReference>
<dbReference type="Gene3D" id="3.30.9.10">
    <property type="entry name" value="D-Amino Acid Oxidase, subunit A, domain 2"/>
    <property type="match status" value="1"/>
</dbReference>
<dbReference type="InterPro" id="IPR038299">
    <property type="entry name" value="DAO_C_sf"/>
</dbReference>
<sequence length="569" mass="62498">MKIREESLTRLASGESFDVLILGGGVNGVAVLRELALNGISALLIDSADFCRGATGASSRMAHGGLRYLENREFNLVAESARERNRLLHHAAHFVRPLEVAVPLSTFLRGLPGSILRFLGFNWKGSTFSATGLKIALTLYEYLGREQRAVPRHKIVLARDKFPHRLAQRYKAVISYFDARIRNPEALVLEMIEEALAAHAGSAAINYAGWRHDGGGAFTITVGDAGPTTTVRPKIVVNATGAWVDDVNAALGCSTRYIRPVKGAHLLIRNDALLERMANRAFYFDDGTGRMVIAYPLDRTVLLGTTEITVSDPSDNTIAEHEISYLVRAISSLFDDIEIRSKDIVFMTTGIRPLQAGGSADANRANRDHRLAEDWINGDVPLLSLIGGKWTTFRAFGEQVADQIFRHLNVTRQASTADRDYPGAVGFPRDEISLGRAKRSLATRYAVSPERAGELYSRYGVIAERVAEFCSEMPDQALRNLPSFTRNEIVWLIRERAAVHLDDVIFRRSQIALDGACTPSLVHELGQILAGERGQPAEWGENEIARCLNNSALSFAGSDQGPLGGRRHG</sequence>
<evidence type="ECO:0000313" key="11">
    <source>
        <dbReference type="Proteomes" id="UP000237717"/>
    </source>
</evidence>
<dbReference type="Gene3D" id="3.50.50.60">
    <property type="entry name" value="FAD/NAD(P)-binding domain"/>
    <property type="match status" value="1"/>
</dbReference>
<dbReference type="EMBL" id="CP039924">
    <property type="protein sequence ID" value="QCL97733.1"/>
    <property type="molecule type" value="Genomic_DNA"/>
</dbReference>
<keyword evidence="4" id="KW-0319">Glycerol metabolism</keyword>
<dbReference type="InterPro" id="IPR000447">
    <property type="entry name" value="G3P_DH_FAD-dep"/>
</dbReference>
<organism evidence="9 11">
    <name type="scientific">Agrobacterium tumefaciens</name>
    <dbReference type="NCBI Taxonomy" id="358"/>
    <lineage>
        <taxon>Bacteria</taxon>
        <taxon>Pseudomonadati</taxon>
        <taxon>Pseudomonadota</taxon>
        <taxon>Alphaproteobacteria</taxon>
        <taxon>Hyphomicrobiales</taxon>
        <taxon>Rhizobiaceae</taxon>
        <taxon>Rhizobium/Agrobacterium group</taxon>
        <taxon>Agrobacterium</taxon>
        <taxon>Agrobacterium tumefaciens complex</taxon>
    </lineage>
</organism>
<evidence type="ECO:0000256" key="2">
    <source>
        <dbReference type="ARBA" id="ARBA00007330"/>
    </source>
</evidence>
<reference evidence="9 11" key="1">
    <citation type="submission" date="2018-02" db="EMBL/GenBank/DDBJ databases">
        <title>Complete genome sequence of Agrobacterium tumefaciens 1D1609.</title>
        <authorList>
            <person name="Cho S.-T."/>
            <person name="Haryono M."/>
            <person name="Chang H.-H."/>
            <person name="Santos M.N."/>
            <person name="Lai E.-M."/>
            <person name="Kuo C.-H."/>
        </authorList>
    </citation>
    <scope>NUCLEOTIDE SEQUENCE [LARGE SCALE GENOMIC DNA]</scope>
    <source>
        <strain evidence="9 11">1D1609</strain>
        <plasmid evidence="9">pAt1D1609a</plasmid>
        <plasmid evidence="11">Plasmid pat1d1609a</plasmid>
    </source>
</reference>
<dbReference type="PRINTS" id="PR01001">
    <property type="entry name" value="FADG3PDH"/>
</dbReference>
<accession>A0A2L2LLV4</accession>
<evidence type="ECO:0000256" key="3">
    <source>
        <dbReference type="ARBA" id="ARBA00022630"/>
    </source>
</evidence>
<geneLocation type="plasmid" evidence="10">
    <name>pAtCFBP7129a</name>
</geneLocation>
<evidence type="ECO:0000256" key="6">
    <source>
        <dbReference type="ARBA" id="ARBA00023002"/>
    </source>
</evidence>
<evidence type="ECO:0000256" key="4">
    <source>
        <dbReference type="ARBA" id="ARBA00022798"/>
    </source>
</evidence>
<evidence type="ECO:0000259" key="8">
    <source>
        <dbReference type="Pfam" id="PF16901"/>
    </source>
</evidence>
<evidence type="ECO:0000256" key="1">
    <source>
        <dbReference type="ARBA" id="ARBA00001974"/>
    </source>
</evidence>
<keyword evidence="6" id="KW-0560">Oxidoreductase</keyword>
<evidence type="ECO:0000259" key="7">
    <source>
        <dbReference type="Pfam" id="PF01266"/>
    </source>
</evidence>
<dbReference type="RefSeq" id="WP_104680361.1">
    <property type="nucleotide sequence ID" value="NZ_CP026927.1"/>
</dbReference>
<keyword evidence="5" id="KW-0274">FAD</keyword>
<feature type="domain" description="FAD dependent oxidoreductase" evidence="7">
    <location>
        <begin position="18"/>
        <end position="358"/>
    </location>
</feature>
<evidence type="ECO:0000313" key="12">
    <source>
        <dbReference type="Proteomes" id="UP000298649"/>
    </source>
</evidence>
<dbReference type="InterPro" id="IPR006076">
    <property type="entry name" value="FAD-dep_OxRdtase"/>
</dbReference>
<evidence type="ECO:0000313" key="10">
    <source>
        <dbReference type="EMBL" id="QCL97733.1"/>
    </source>
</evidence>
<dbReference type="InterPro" id="IPR031656">
    <property type="entry name" value="DAO_C"/>
</dbReference>
<keyword evidence="9" id="KW-0614">Plasmid</keyword>
<geneLocation type="plasmid" evidence="12">
    <name>patcfbp7129a</name>
</geneLocation>
<protein>
    <submittedName>
        <fullName evidence="9 10">Glycerol-3-phosphate dehydrogenase</fullName>
    </submittedName>
</protein>
<dbReference type="GO" id="GO:0004368">
    <property type="term" value="F:glycerol-3-phosphate dehydrogenase (quinone) activity"/>
    <property type="evidence" value="ECO:0007669"/>
    <property type="project" value="InterPro"/>
</dbReference>
<reference evidence="10 12" key="2">
    <citation type="submission" date="2019-04" db="EMBL/GenBank/DDBJ databases">
        <title>Complete genome sequence of Agrobacterium tumefaciens CFBP7129.</title>
        <authorList>
            <person name="Haryono M."/>
            <person name="Lin Y.-C."/>
            <person name="Lai E.-M."/>
            <person name="Kuo C.-H."/>
        </authorList>
    </citation>
    <scope>NUCLEOTIDE SEQUENCE [LARGE SCALE GENOMIC DNA]</scope>
    <source>
        <strain evidence="10 12">CFBP7129</strain>
        <plasmid evidence="10">pAtCFBP7129a</plasmid>
        <plasmid evidence="12">patcfbp7129a</plasmid>
    </source>
</reference>
<geneLocation type="plasmid" evidence="11">
    <name>pat1d1609a</name>
</geneLocation>
<dbReference type="AlphaFoldDB" id="A0A2L2LLV4"/>
<dbReference type="Gene3D" id="1.10.8.870">
    <property type="entry name" value="Alpha-glycerophosphate oxidase, cap domain"/>
    <property type="match status" value="1"/>
</dbReference>
<dbReference type="Pfam" id="PF16901">
    <property type="entry name" value="DAO_C"/>
    <property type="match status" value="1"/>
</dbReference>
<gene>
    <name evidence="9" type="ORF">At1D1609_52780</name>
    <name evidence="10" type="ORF">CFBP7129_26325</name>
</gene>
<dbReference type="Proteomes" id="UP000298649">
    <property type="component" value="Plasmid pAtCFBP7129a"/>
</dbReference>
<dbReference type="GO" id="GO:0006071">
    <property type="term" value="P:glycerol metabolic process"/>
    <property type="evidence" value="ECO:0007669"/>
    <property type="project" value="UniProtKB-KW"/>
</dbReference>
<dbReference type="PANTHER" id="PTHR11985">
    <property type="entry name" value="GLYCEROL-3-PHOSPHATE DEHYDROGENASE"/>
    <property type="match status" value="1"/>
</dbReference>
<dbReference type="SUPFAM" id="SSF51905">
    <property type="entry name" value="FAD/NAD(P)-binding domain"/>
    <property type="match status" value="1"/>
</dbReference>
<geneLocation type="plasmid" evidence="9">
    <name>pAt1D1609a</name>
</geneLocation>
<dbReference type="Proteomes" id="UP000237717">
    <property type="component" value="Plasmid pAt1D1609a"/>
</dbReference>
<name>A0A2L2LLV4_AGRTU</name>
<proteinExistence type="inferred from homology"/>
<keyword evidence="3" id="KW-0285">Flavoprotein</keyword>
<dbReference type="Pfam" id="PF01266">
    <property type="entry name" value="DAO"/>
    <property type="match status" value="1"/>
</dbReference>
<comment type="similarity">
    <text evidence="2">Belongs to the FAD-dependent glycerol-3-phosphate dehydrogenase family.</text>
</comment>
<dbReference type="GO" id="GO:0046168">
    <property type="term" value="P:glycerol-3-phosphate catabolic process"/>
    <property type="evidence" value="ECO:0007669"/>
    <property type="project" value="TreeGrafter"/>
</dbReference>
<comment type="cofactor">
    <cofactor evidence="1">
        <name>FAD</name>
        <dbReference type="ChEBI" id="CHEBI:57692"/>
    </cofactor>
</comment>
<dbReference type="EMBL" id="CP026927">
    <property type="protein sequence ID" value="AVH45311.1"/>
    <property type="molecule type" value="Genomic_DNA"/>
</dbReference>
<evidence type="ECO:0000313" key="9">
    <source>
        <dbReference type="EMBL" id="AVH45311.1"/>
    </source>
</evidence>
<feature type="domain" description="Alpha-glycerophosphate oxidase C-terminal" evidence="8">
    <location>
        <begin position="416"/>
        <end position="532"/>
    </location>
</feature>
<dbReference type="InterPro" id="IPR036188">
    <property type="entry name" value="FAD/NAD-bd_sf"/>
</dbReference>